<dbReference type="EMBL" id="SLWS01000013">
    <property type="protein sequence ID" value="TCO50680.1"/>
    <property type="molecule type" value="Genomic_DNA"/>
</dbReference>
<reference evidence="2 3" key="1">
    <citation type="submission" date="2019-03" db="EMBL/GenBank/DDBJ databases">
        <title>Genomic Encyclopedia of Type Strains, Phase IV (KMG-IV): sequencing the most valuable type-strain genomes for metagenomic binning, comparative biology and taxonomic classification.</title>
        <authorList>
            <person name="Goeker M."/>
        </authorList>
    </citation>
    <scope>NUCLEOTIDE SEQUENCE [LARGE SCALE GENOMIC DNA]</scope>
    <source>
        <strain evidence="2 3">DSM 45934</strain>
    </source>
</reference>
<gene>
    <name evidence="2" type="ORF">EV192_11357</name>
</gene>
<feature type="domain" description="AB hydrolase-1" evidence="1">
    <location>
        <begin position="26"/>
        <end position="125"/>
    </location>
</feature>
<dbReference type="PANTHER" id="PTHR43689:SF8">
    <property type="entry name" value="ALPHA_BETA-HYDROLASES SUPERFAMILY PROTEIN"/>
    <property type="match status" value="1"/>
</dbReference>
<name>A0A4V2S551_9PSEU</name>
<accession>A0A4V2S551</accession>
<dbReference type="RefSeq" id="WP_132124646.1">
    <property type="nucleotide sequence ID" value="NZ_SLWS01000013.1"/>
</dbReference>
<organism evidence="2 3">
    <name type="scientific">Actinocrispum wychmicini</name>
    <dbReference type="NCBI Taxonomy" id="1213861"/>
    <lineage>
        <taxon>Bacteria</taxon>
        <taxon>Bacillati</taxon>
        <taxon>Actinomycetota</taxon>
        <taxon>Actinomycetes</taxon>
        <taxon>Pseudonocardiales</taxon>
        <taxon>Pseudonocardiaceae</taxon>
        <taxon>Actinocrispum</taxon>
    </lineage>
</organism>
<dbReference type="AlphaFoldDB" id="A0A4V2S551"/>
<dbReference type="OrthoDB" id="2987348at2"/>
<keyword evidence="3" id="KW-1185">Reference proteome</keyword>
<evidence type="ECO:0000313" key="3">
    <source>
        <dbReference type="Proteomes" id="UP000295680"/>
    </source>
</evidence>
<dbReference type="GO" id="GO:0003824">
    <property type="term" value="F:catalytic activity"/>
    <property type="evidence" value="ECO:0007669"/>
    <property type="project" value="UniProtKB-ARBA"/>
</dbReference>
<protein>
    <submittedName>
        <fullName evidence="2">Pimeloyl-ACP methyl ester carboxylesterase</fullName>
    </submittedName>
</protein>
<evidence type="ECO:0000259" key="1">
    <source>
        <dbReference type="Pfam" id="PF00561"/>
    </source>
</evidence>
<dbReference type="Gene3D" id="3.40.50.1820">
    <property type="entry name" value="alpha/beta hydrolase"/>
    <property type="match status" value="1"/>
</dbReference>
<proteinExistence type="predicted"/>
<dbReference type="SUPFAM" id="SSF53474">
    <property type="entry name" value="alpha/beta-Hydrolases"/>
    <property type="match status" value="1"/>
</dbReference>
<dbReference type="PANTHER" id="PTHR43689">
    <property type="entry name" value="HYDROLASE"/>
    <property type="match status" value="1"/>
</dbReference>
<dbReference type="Proteomes" id="UP000295680">
    <property type="component" value="Unassembled WGS sequence"/>
</dbReference>
<sequence length="344" mass="36681">MITERVVSTERLAVHVLEIPERTGAPVIFVHGNLSSSVFFRHTMVDLPDTYRPFAVDLRGFGDTEPKPVDATRGLRDFADDVAATIGALGLESAHLVGWSLGGGVVMQVLRDNPALVRTLTLINPVSPYGYGGTRGASGELTDAEGAGTGAGAANPDFVRLLRSGDRSADSPLSPRQIMLTFYVKPPFQPTDADLFVDSILSTRVGEDNYPGDTVPTDAWPGVAPGPRGVLNAMSPNHFRIDDLHTVDPKPPILWIRGTDDQIVSDTSMFDLAHLGQLGAVPDWPGAETHPPQPMVTQTRAVLDQYASAGGTYEEVAIADCGHSPHLEKPAEFMAALTTVLGKG</sequence>
<dbReference type="InterPro" id="IPR000073">
    <property type="entry name" value="AB_hydrolase_1"/>
</dbReference>
<dbReference type="InterPro" id="IPR029058">
    <property type="entry name" value="AB_hydrolase_fold"/>
</dbReference>
<comment type="caution">
    <text evidence="2">The sequence shown here is derived from an EMBL/GenBank/DDBJ whole genome shotgun (WGS) entry which is preliminary data.</text>
</comment>
<evidence type="ECO:0000313" key="2">
    <source>
        <dbReference type="EMBL" id="TCO50680.1"/>
    </source>
</evidence>
<dbReference type="Pfam" id="PF00561">
    <property type="entry name" value="Abhydrolase_1"/>
    <property type="match status" value="1"/>
</dbReference>